<feature type="domain" description="HTH merR-type" evidence="4">
    <location>
        <begin position="1"/>
        <end position="70"/>
    </location>
</feature>
<dbReference type="InterPro" id="IPR047057">
    <property type="entry name" value="MerR_fam"/>
</dbReference>
<protein>
    <submittedName>
        <fullName evidence="5">Mercuric resistance operon regulatory protein</fullName>
    </submittedName>
</protein>
<sequence>MMKIGELAKKTSLSIETIRYYEKQGLIEEPVRRENGYRDYHQGMVDKLLFVQRAKALGFSLNEISELLELSDQRRCHHEVHEVAEQRLADIQRRIKELARMRDGLHALVQSCQHEKELEKCPILAALLEGEVDDERK</sequence>
<dbReference type="PANTHER" id="PTHR30204:SF94">
    <property type="entry name" value="HEAVY METAL-DEPENDENT TRANSCRIPTIONAL REGULATOR HI_0293-RELATED"/>
    <property type="match status" value="1"/>
</dbReference>
<dbReference type="AlphaFoldDB" id="A0A9Q6PTE9"/>
<dbReference type="InterPro" id="IPR009061">
    <property type="entry name" value="DNA-bd_dom_put_sf"/>
</dbReference>
<dbReference type="PRINTS" id="PR00040">
    <property type="entry name" value="HTHMERR"/>
</dbReference>
<dbReference type="PROSITE" id="PS50937">
    <property type="entry name" value="HTH_MERR_2"/>
    <property type="match status" value="1"/>
</dbReference>
<dbReference type="Proteomes" id="UP000422232">
    <property type="component" value="Chromosome"/>
</dbReference>
<keyword evidence="2" id="KW-0238">DNA-binding</keyword>
<dbReference type="PANTHER" id="PTHR30204">
    <property type="entry name" value="REDOX-CYCLING DRUG-SENSING TRANSCRIPTIONAL ACTIVATOR SOXR"/>
    <property type="match status" value="1"/>
</dbReference>
<dbReference type="EMBL" id="CP038908">
    <property type="protein sequence ID" value="QGO06702.1"/>
    <property type="molecule type" value="Genomic_DNA"/>
</dbReference>
<reference evidence="5 6" key="1">
    <citation type="submission" date="2019-04" db="EMBL/GenBank/DDBJ databases">
        <title>Complete genome sequencing of Piscirickettsia salmonis strain Psal-009.</title>
        <authorList>
            <person name="Schober I."/>
            <person name="Bunk B."/>
            <person name="Sproer C."/>
            <person name="Carril G.P."/>
            <person name="Riedel T."/>
            <person name="Flores-Herrera P.A."/>
            <person name="Nourdin-Galindo G."/>
            <person name="Marshall S.H."/>
            <person name="Overmann J."/>
        </authorList>
    </citation>
    <scope>NUCLEOTIDE SEQUENCE [LARGE SCALE GENOMIC DNA]</scope>
    <source>
        <strain evidence="5 6">Psal-009</strain>
    </source>
</reference>
<accession>A0A9Q6PTE9</accession>
<evidence type="ECO:0000259" key="4">
    <source>
        <dbReference type="PROSITE" id="PS50937"/>
    </source>
</evidence>
<dbReference type="GO" id="GO:0003700">
    <property type="term" value="F:DNA-binding transcription factor activity"/>
    <property type="evidence" value="ECO:0007669"/>
    <property type="project" value="InterPro"/>
</dbReference>
<gene>
    <name evidence="5" type="primary">merR1</name>
    <name evidence="5" type="ORF">Psal009_02619</name>
</gene>
<evidence type="ECO:0000313" key="6">
    <source>
        <dbReference type="Proteomes" id="UP000422232"/>
    </source>
</evidence>
<evidence type="ECO:0000256" key="1">
    <source>
        <dbReference type="ARBA" id="ARBA00023015"/>
    </source>
</evidence>
<evidence type="ECO:0000256" key="2">
    <source>
        <dbReference type="ARBA" id="ARBA00023125"/>
    </source>
</evidence>
<dbReference type="Pfam" id="PF13411">
    <property type="entry name" value="MerR_1"/>
    <property type="match status" value="1"/>
</dbReference>
<evidence type="ECO:0000313" key="5">
    <source>
        <dbReference type="EMBL" id="QGO06702.1"/>
    </source>
</evidence>
<dbReference type="SMART" id="SM00422">
    <property type="entry name" value="HTH_MERR"/>
    <property type="match status" value="1"/>
</dbReference>
<keyword evidence="1" id="KW-0805">Transcription regulation</keyword>
<dbReference type="PROSITE" id="PS00552">
    <property type="entry name" value="HTH_MERR_1"/>
    <property type="match status" value="1"/>
</dbReference>
<organism evidence="5 6">
    <name type="scientific">Piscirickettsia salmonis</name>
    <dbReference type="NCBI Taxonomy" id="1238"/>
    <lineage>
        <taxon>Bacteria</taxon>
        <taxon>Pseudomonadati</taxon>
        <taxon>Pseudomonadota</taxon>
        <taxon>Gammaproteobacteria</taxon>
        <taxon>Thiotrichales</taxon>
        <taxon>Piscirickettsiaceae</taxon>
        <taxon>Piscirickettsia</taxon>
    </lineage>
</organism>
<evidence type="ECO:0000256" key="3">
    <source>
        <dbReference type="ARBA" id="ARBA00023163"/>
    </source>
</evidence>
<proteinExistence type="predicted"/>
<dbReference type="SUPFAM" id="SSF46955">
    <property type="entry name" value="Putative DNA-binding domain"/>
    <property type="match status" value="1"/>
</dbReference>
<keyword evidence="6" id="KW-1185">Reference proteome</keyword>
<dbReference type="GO" id="GO:0003677">
    <property type="term" value="F:DNA binding"/>
    <property type="evidence" value="ECO:0007669"/>
    <property type="project" value="UniProtKB-KW"/>
</dbReference>
<dbReference type="InterPro" id="IPR000551">
    <property type="entry name" value="MerR-type_HTH_dom"/>
</dbReference>
<name>A0A9Q6PTE9_PISSA</name>
<dbReference type="Gene3D" id="1.10.1660.10">
    <property type="match status" value="1"/>
</dbReference>
<keyword evidence="3" id="KW-0804">Transcription</keyword>